<evidence type="ECO:0000313" key="1">
    <source>
        <dbReference type="EMBL" id="MBA0086144.1"/>
    </source>
</evidence>
<reference evidence="1" key="1">
    <citation type="submission" date="2020-06" db="EMBL/GenBank/DDBJ databases">
        <title>Legume-microbial interactions unlock mineral nutrients during tropical forest succession.</title>
        <authorList>
            <person name="Epihov D.Z."/>
        </authorList>
    </citation>
    <scope>NUCLEOTIDE SEQUENCE [LARGE SCALE GENOMIC DNA]</scope>
    <source>
        <strain evidence="1">Pan2503</strain>
    </source>
</reference>
<dbReference type="AlphaFoldDB" id="A0A7V8SXM4"/>
<organism evidence="1 2">
    <name type="scientific">Candidatus Acidiferrum panamense</name>
    <dbReference type="NCBI Taxonomy" id="2741543"/>
    <lineage>
        <taxon>Bacteria</taxon>
        <taxon>Pseudomonadati</taxon>
        <taxon>Acidobacteriota</taxon>
        <taxon>Terriglobia</taxon>
        <taxon>Candidatus Acidiferrales</taxon>
        <taxon>Candidatus Acidiferrum</taxon>
    </lineage>
</organism>
<dbReference type="EMBL" id="JACDQQ010001372">
    <property type="protein sequence ID" value="MBA0086144.1"/>
    <property type="molecule type" value="Genomic_DNA"/>
</dbReference>
<name>A0A7V8SXM4_9BACT</name>
<gene>
    <name evidence="1" type="ORF">HRJ53_14245</name>
</gene>
<proteinExistence type="predicted"/>
<sequence length="55" mass="6326">MIMTDEEKLCIARDEFLRVCKDYLLPIAMPIEGDGPTMIAGVWYESKEQALKAYE</sequence>
<protein>
    <submittedName>
        <fullName evidence="1">Uncharacterized protein</fullName>
    </submittedName>
</protein>
<evidence type="ECO:0000313" key="2">
    <source>
        <dbReference type="Proteomes" id="UP000567293"/>
    </source>
</evidence>
<dbReference type="Proteomes" id="UP000567293">
    <property type="component" value="Unassembled WGS sequence"/>
</dbReference>
<accession>A0A7V8SXM4</accession>
<comment type="caution">
    <text evidence="1">The sequence shown here is derived from an EMBL/GenBank/DDBJ whole genome shotgun (WGS) entry which is preliminary data.</text>
</comment>
<keyword evidence="2" id="KW-1185">Reference proteome</keyword>